<proteinExistence type="predicted"/>
<name>A0A2P2PMP0_RHIMU</name>
<accession>A0A2P2PMP0</accession>
<reference evidence="2" key="1">
    <citation type="submission" date="2018-02" db="EMBL/GenBank/DDBJ databases">
        <title>Rhizophora mucronata_Transcriptome.</title>
        <authorList>
            <person name="Meera S.P."/>
            <person name="Sreeshan A."/>
            <person name="Augustine A."/>
        </authorList>
    </citation>
    <scope>NUCLEOTIDE SEQUENCE</scope>
    <source>
        <tissue evidence="2">Leaf</tissue>
    </source>
</reference>
<evidence type="ECO:0000256" key="1">
    <source>
        <dbReference type="SAM" id="Phobius"/>
    </source>
</evidence>
<feature type="transmembrane region" description="Helical" evidence="1">
    <location>
        <begin position="20"/>
        <end position="39"/>
    </location>
</feature>
<dbReference type="AlphaFoldDB" id="A0A2P2PMP0"/>
<keyword evidence="1" id="KW-0472">Membrane</keyword>
<organism evidence="2">
    <name type="scientific">Rhizophora mucronata</name>
    <name type="common">Asiatic mangrove</name>
    <dbReference type="NCBI Taxonomy" id="61149"/>
    <lineage>
        <taxon>Eukaryota</taxon>
        <taxon>Viridiplantae</taxon>
        <taxon>Streptophyta</taxon>
        <taxon>Embryophyta</taxon>
        <taxon>Tracheophyta</taxon>
        <taxon>Spermatophyta</taxon>
        <taxon>Magnoliopsida</taxon>
        <taxon>eudicotyledons</taxon>
        <taxon>Gunneridae</taxon>
        <taxon>Pentapetalae</taxon>
        <taxon>rosids</taxon>
        <taxon>fabids</taxon>
        <taxon>Malpighiales</taxon>
        <taxon>Rhizophoraceae</taxon>
        <taxon>Rhizophora</taxon>
    </lineage>
</organism>
<keyword evidence="1" id="KW-1133">Transmembrane helix</keyword>
<dbReference type="EMBL" id="GGEC01075510">
    <property type="protein sequence ID" value="MBX55994.1"/>
    <property type="molecule type" value="Transcribed_RNA"/>
</dbReference>
<keyword evidence="1" id="KW-0812">Transmembrane</keyword>
<evidence type="ECO:0000313" key="2">
    <source>
        <dbReference type="EMBL" id="MBX55994.1"/>
    </source>
</evidence>
<protein>
    <submittedName>
        <fullName evidence="2">Uncharacterized protein</fullName>
    </submittedName>
</protein>
<sequence length="44" mass="5324">MLFTVRSHNQIKFYCICGRYSEFPSFSFFLFLFFFLLGVEGVRE</sequence>